<reference evidence="3" key="1">
    <citation type="journal article" date="2010" name="Nat. Biotechnol.">
        <title>Draft genome sequence of the oilseed species Ricinus communis.</title>
        <authorList>
            <person name="Chan A.P."/>
            <person name="Crabtree J."/>
            <person name="Zhao Q."/>
            <person name="Lorenzi H."/>
            <person name="Orvis J."/>
            <person name="Puiu D."/>
            <person name="Melake-Berhan A."/>
            <person name="Jones K.M."/>
            <person name="Redman J."/>
            <person name="Chen G."/>
            <person name="Cahoon E.B."/>
            <person name="Gedil M."/>
            <person name="Stanke M."/>
            <person name="Haas B.J."/>
            <person name="Wortman J.R."/>
            <person name="Fraser-Liggett C.M."/>
            <person name="Ravel J."/>
            <person name="Rabinowicz P.D."/>
        </authorList>
    </citation>
    <scope>NUCLEOTIDE SEQUENCE [LARGE SCALE GENOMIC DNA]</scope>
    <source>
        <strain evidence="3">cv. Hale</strain>
    </source>
</reference>
<dbReference type="InParanoid" id="B9T933"/>
<dbReference type="AlphaFoldDB" id="B9T933"/>
<feature type="compositionally biased region" description="Polar residues" evidence="1">
    <location>
        <begin position="65"/>
        <end position="76"/>
    </location>
</feature>
<sequence>MVVAPEFPLTQLMHTIRHNTADVRFKFVYIAGVRIASRRFTIASASGSSINGRSARAFTGRAPNARNTASNSSLVC</sequence>
<organism evidence="2 3">
    <name type="scientific">Ricinus communis</name>
    <name type="common">Castor bean</name>
    <dbReference type="NCBI Taxonomy" id="3988"/>
    <lineage>
        <taxon>Eukaryota</taxon>
        <taxon>Viridiplantae</taxon>
        <taxon>Streptophyta</taxon>
        <taxon>Embryophyta</taxon>
        <taxon>Tracheophyta</taxon>
        <taxon>Spermatophyta</taxon>
        <taxon>Magnoliopsida</taxon>
        <taxon>eudicotyledons</taxon>
        <taxon>Gunneridae</taxon>
        <taxon>Pentapetalae</taxon>
        <taxon>rosids</taxon>
        <taxon>fabids</taxon>
        <taxon>Malpighiales</taxon>
        <taxon>Euphorbiaceae</taxon>
        <taxon>Acalyphoideae</taxon>
        <taxon>Acalypheae</taxon>
        <taxon>Ricinus</taxon>
    </lineage>
</organism>
<protein>
    <submittedName>
        <fullName evidence="2">Uncharacterized protein</fullName>
    </submittedName>
</protein>
<name>B9T933_RICCO</name>
<dbReference type="EMBL" id="EQ975283">
    <property type="protein sequence ID" value="EEF27631.1"/>
    <property type="molecule type" value="Genomic_DNA"/>
</dbReference>
<keyword evidence="3" id="KW-1185">Reference proteome</keyword>
<evidence type="ECO:0000313" key="3">
    <source>
        <dbReference type="Proteomes" id="UP000008311"/>
    </source>
</evidence>
<feature type="region of interest" description="Disordered" evidence="1">
    <location>
        <begin position="50"/>
        <end position="76"/>
    </location>
</feature>
<proteinExistence type="predicted"/>
<gene>
    <name evidence="2" type="ORF">RCOM_0019680</name>
</gene>
<dbReference type="Proteomes" id="UP000008311">
    <property type="component" value="Unassembled WGS sequence"/>
</dbReference>
<evidence type="ECO:0000313" key="2">
    <source>
        <dbReference type="EMBL" id="EEF27631.1"/>
    </source>
</evidence>
<evidence type="ECO:0000256" key="1">
    <source>
        <dbReference type="SAM" id="MobiDB-lite"/>
    </source>
</evidence>
<accession>B9T933</accession>